<dbReference type="InterPro" id="IPR004242">
    <property type="entry name" value="Transposase_21"/>
</dbReference>
<keyword evidence="1" id="KW-0862">Zinc</keyword>
<dbReference type="Pfam" id="PF14223">
    <property type="entry name" value="Retrotran_gag_2"/>
    <property type="match status" value="1"/>
</dbReference>
<evidence type="ECO:0000256" key="2">
    <source>
        <dbReference type="SAM" id="MobiDB-lite"/>
    </source>
</evidence>
<dbReference type="InterPro" id="IPR001878">
    <property type="entry name" value="Znf_CCHC"/>
</dbReference>
<evidence type="ECO:0000313" key="4">
    <source>
        <dbReference type="EMBL" id="KAK1602345.1"/>
    </source>
</evidence>
<feature type="compositionally biased region" description="Basic and acidic residues" evidence="2">
    <location>
        <begin position="687"/>
        <end position="697"/>
    </location>
</feature>
<proteinExistence type="predicted"/>
<keyword evidence="1" id="KW-0479">Metal-binding</keyword>
<dbReference type="Pfam" id="PF07727">
    <property type="entry name" value="RVT_2"/>
    <property type="match status" value="1"/>
</dbReference>
<feature type="compositionally biased region" description="Low complexity" evidence="2">
    <location>
        <begin position="54"/>
        <end position="63"/>
    </location>
</feature>
<dbReference type="PANTHER" id="PTHR48258:SF9">
    <property type="entry name" value="OS01G0348150 PROTEIN"/>
    <property type="match status" value="1"/>
</dbReference>
<feature type="region of interest" description="Disordered" evidence="2">
    <location>
        <begin position="677"/>
        <end position="697"/>
    </location>
</feature>
<dbReference type="InterPro" id="IPR013103">
    <property type="entry name" value="RVT_2"/>
</dbReference>
<reference evidence="4" key="1">
    <citation type="submission" date="2023-07" db="EMBL/GenBank/DDBJ databases">
        <title>A chromosome-level genome assembly of Lolium multiflorum.</title>
        <authorList>
            <person name="Chen Y."/>
            <person name="Copetti D."/>
            <person name="Kolliker R."/>
            <person name="Studer B."/>
        </authorList>
    </citation>
    <scope>NUCLEOTIDE SEQUENCE</scope>
    <source>
        <strain evidence="4">02402/16</strain>
        <tissue evidence="4">Leaf</tissue>
    </source>
</reference>
<evidence type="ECO:0000256" key="1">
    <source>
        <dbReference type="PROSITE-ProRule" id="PRU00047"/>
    </source>
</evidence>
<evidence type="ECO:0000259" key="3">
    <source>
        <dbReference type="PROSITE" id="PS50158"/>
    </source>
</evidence>
<feature type="region of interest" description="Disordered" evidence="2">
    <location>
        <begin position="399"/>
        <end position="457"/>
    </location>
</feature>
<comment type="caution">
    <text evidence="4">The sequence shown here is derived from an EMBL/GenBank/DDBJ whole genome shotgun (WGS) entry which is preliminary data.</text>
</comment>
<dbReference type="Gene3D" id="4.10.60.10">
    <property type="entry name" value="Zinc finger, CCHC-type"/>
    <property type="match status" value="1"/>
</dbReference>
<name>A0AAD8VF26_LOLMU</name>
<feature type="region of interest" description="Disordered" evidence="2">
    <location>
        <begin position="45"/>
        <end position="105"/>
    </location>
</feature>
<dbReference type="EMBL" id="JAUUTY010000277">
    <property type="protein sequence ID" value="KAK1602345.1"/>
    <property type="molecule type" value="Genomic_DNA"/>
</dbReference>
<feature type="compositionally biased region" description="Basic residues" evidence="2">
    <location>
        <begin position="1876"/>
        <end position="1888"/>
    </location>
</feature>
<dbReference type="GO" id="GO:0003676">
    <property type="term" value="F:nucleic acid binding"/>
    <property type="evidence" value="ECO:0007669"/>
    <property type="project" value="InterPro"/>
</dbReference>
<feature type="region of interest" description="Disordered" evidence="2">
    <location>
        <begin position="1"/>
        <end position="25"/>
    </location>
</feature>
<dbReference type="GO" id="GO:0008270">
    <property type="term" value="F:zinc ion binding"/>
    <property type="evidence" value="ECO:0007669"/>
    <property type="project" value="UniProtKB-KW"/>
</dbReference>
<feature type="region of interest" description="Disordered" evidence="2">
    <location>
        <begin position="711"/>
        <end position="740"/>
    </location>
</feature>
<feature type="compositionally biased region" description="Low complexity" evidence="2">
    <location>
        <begin position="1846"/>
        <end position="1863"/>
    </location>
</feature>
<feature type="compositionally biased region" description="Acidic residues" evidence="2">
    <location>
        <begin position="1814"/>
        <end position="1830"/>
    </location>
</feature>
<dbReference type="Pfam" id="PF00098">
    <property type="entry name" value="zf-CCHC"/>
    <property type="match status" value="1"/>
</dbReference>
<feature type="compositionally biased region" description="Basic and acidic residues" evidence="2">
    <location>
        <begin position="711"/>
        <end position="721"/>
    </location>
</feature>
<sequence>MPTVELGLRPKKNRRHGGDADGWRSADGQIRYADRRYADGATPTATIGTTFIAPPSSSSSRPSAHCRDSGLRNPASREPVRVRGNQVFGERSDATTGNTTSSSDDEFLRTDNFFPDLSDFFDNLNMGDNDAAAKQINSSSIAAATRPPSFDGMHYKRWRTKAVLWFTNLGCFSATDARPEGPLSAEEQERFEKVDAMFKAALFSILGDNIVDPYMAFDHGKDAWDALEAKFGVSDAGTELYVMEQYYDYRMTDERSVVEQAHEIQSLAKELEQFKCTLPDKFVAGGIIAKLPPSWRNFATSLKHKRQEFSVSDLIGSLHVEEKARAKDTRARSFEGGSSANVVQKKNFQSHKSKNKNNGKGKFDEKNKASNSTNFKRKTPYKKKGNCHVCGAPGHWAPDCPERHDRRGNSGKSANVARTSSVLMGNGSRASVRGVEHFDNPVEDDNEAPKRSKRQRTAKSFGHDFIVYLVDDTPTSISEAYASQDADYWKEAVRSEMDSILANGTWEVTDRPYGCKPVGCKWVFKKKLRPDGTIEKYKARLVAKGYTQKEGFGERSGATTGSTTSSSDDEFLHTDNFFPDLSDFFDNLNMGDNDAAAKWPSAYNRFPVVAVALHCSDPEIDTNAAARYKIDAKEDMIRNNRRQIRCPCRSCKLERWINPDSGQLEEHLLRRGFMQDNQARPAPSNGAHEDHVERDDYHHEEDYHHADGDYHHEQEVGGEDHHEEEDAGGEHHHDEEEDSGATPLISALRDSHVQDLLLQETSNDRVAARERAKLSQMEKDGMTPIFPGCRPQDTRLHVTLDYLQMKTQNKWTDSSFSKNLKFWHDRLPEGNTLPSSTEEAKKVVCPLDLPHEKYHACINDCVIYRCEYKDRTTCPVCGHGRYKVGNKKVPRKVVWYFPITPRLQRYFVDPKEAKLMQWHAERQKPEEDPEMGYMLTHPSDAGQWQALDIAFPRFGGDARNIRLGMSTDGLNPFGNQSSTHSTWPVFVWPYNLPPWLCTKQRYIHLSILIQGPKQPGVDMHLYLGLLKEELDTLWKTPPRTWDAYTRTYFDMRAALITTVTDYPGYAYVSAQVGHGFNGCVKCMDDTPHLQLPRDPGSSKTVYPGARRWLRLDHPWRKRGDLFNGKDEPDGPPRPRSGAEIDDLLKNWKECPAPGKKRPKPEPLLGVWKARSVFHDLEYWKVLHTPHSLDVMHITKNVTESLLGTLCNSEKSKDGPKARYDLKHFGIRKDLQAPDTDDDDDDDEQTEGTQRLRKRAKKNAVQLPAACFTTSPEELEQFFRCLLGVKVPHGYSGNISRYLDVAKKRFTGMKSHDCHVLMTQILPVAIRGIMDEHVRDTLFGLCNFFDVITRKSIGVRQLKMLQDEIVVILCELEIYFPPAFCDICVHLLLHVVEDIKQLGPTFLHNMMPFERQNGVMKGYVRNRARPDASMAKGFLTYECISFCQNYLSTEDDEDHVGLPPRTHLGRLAGVGHREGYRSVHVGIENRRDDFERAHRVALQHLKLTEPFVQEHKSMVEQNYIDMGRPRKMGDVTKKHNSSFTRWFKQTQLAEAQRNTPSTEDEKLIYTLSQGPAQNLRTYQGYDINGYRFYTEEKDRNSENQNSGVTMLSYADDETNVKERFFGRIEEIWELNYCGETVPMFRVRWAKKVEKEGRYFTTMVIPDAKSKNASAKNEPWVLGSQVDQCFFITDPSRPSRVVVRRGKRSIIGMQGDANEEDLDKNGDPKMEEEFDRHFDMPTTSKVRHRIKEFCGCSRLCSAPDCVLLQVVVLQVVDAPVQINMSGNTSKPRSQNEEAREANKDFWEGYEQHPRKAAAESPDDEEEGRDAASEEEVRDTAADTGDDDDTWDDAAQTGEETTGEENAANRTEGDSGGNPQEGKKKRTARRPRRDRRPQVLANVTDAVTVVSESGLPMEPSWVAKGYGMQLGCIVRETVPILTQDLRSKENEAIVQSLLQKLHQRYTFPEPFNKKVDSLALTKMSTALSSWKNRLKRKIEAGESWERISSRDPSLSLEDFNAFKSYLESDAVKKWTPGGRKCGI</sequence>
<dbReference type="SMART" id="SM00343">
    <property type="entry name" value="ZnF_C2HC"/>
    <property type="match status" value="1"/>
</dbReference>
<gene>
    <name evidence="4" type="ORF">QYE76_007848</name>
</gene>
<feature type="region of interest" description="Disordered" evidence="2">
    <location>
        <begin position="1805"/>
        <end position="1891"/>
    </location>
</feature>
<dbReference type="Pfam" id="PF13960">
    <property type="entry name" value="DUF4218"/>
    <property type="match status" value="1"/>
</dbReference>
<keyword evidence="1" id="KW-0863">Zinc-finger</keyword>
<feature type="domain" description="CCHC-type" evidence="3">
    <location>
        <begin position="387"/>
        <end position="402"/>
    </location>
</feature>
<organism evidence="4 5">
    <name type="scientific">Lolium multiflorum</name>
    <name type="common">Italian ryegrass</name>
    <name type="synonym">Lolium perenne subsp. multiflorum</name>
    <dbReference type="NCBI Taxonomy" id="4521"/>
    <lineage>
        <taxon>Eukaryota</taxon>
        <taxon>Viridiplantae</taxon>
        <taxon>Streptophyta</taxon>
        <taxon>Embryophyta</taxon>
        <taxon>Tracheophyta</taxon>
        <taxon>Spermatophyta</taxon>
        <taxon>Magnoliopsida</taxon>
        <taxon>Liliopsida</taxon>
        <taxon>Poales</taxon>
        <taxon>Poaceae</taxon>
        <taxon>BOP clade</taxon>
        <taxon>Pooideae</taxon>
        <taxon>Poodae</taxon>
        <taxon>Poeae</taxon>
        <taxon>Poeae Chloroplast Group 2 (Poeae type)</taxon>
        <taxon>Loliodinae</taxon>
        <taxon>Loliinae</taxon>
        <taxon>Lolium</taxon>
    </lineage>
</organism>
<dbReference type="Pfam" id="PF02992">
    <property type="entry name" value="Transposase_21"/>
    <property type="match status" value="1"/>
</dbReference>
<feature type="compositionally biased region" description="Polar residues" evidence="2">
    <location>
        <begin position="410"/>
        <end position="423"/>
    </location>
</feature>
<evidence type="ECO:0000313" key="5">
    <source>
        <dbReference type="Proteomes" id="UP001231189"/>
    </source>
</evidence>
<keyword evidence="5" id="KW-1185">Reference proteome</keyword>
<dbReference type="InterPro" id="IPR025452">
    <property type="entry name" value="DUF4218"/>
</dbReference>
<accession>A0AAD8VF26</accession>
<dbReference type="SUPFAM" id="SSF57756">
    <property type="entry name" value="Retrovirus zinc finger-like domains"/>
    <property type="match status" value="1"/>
</dbReference>
<feature type="compositionally biased region" description="Basic residues" evidence="2">
    <location>
        <begin position="375"/>
        <end position="384"/>
    </location>
</feature>
<feature type="compositionally biased region" description="Basic residues" evidence="2">
    <location>
        <begin position="348"/>
        <end position="359"/>
    </location>
</feature>
<feature type="compositionally biased region" description="Polar residues" evidence="2">
    <location>
        <begin position="336"/>
        <end position="347"/>
    </location>
</feature>
<dbReference type="PROSITE" id="PS50158">
    <property type="entry name" value="ZF_CCHC"/>
    <property type="match status" value="1"/>
</dbReference>
<dbReference type="InterPro" id="IPR036875">
    <property type="entry name" value="Znf_CCHC_sf"/>
</dbReference>
<feature type="region of interest" description="Disordered" evidence="2">
    <location>
        <begin position="325"/>
        <end position="384"/>
    </location>
</feature>
<feature type="region of interest" description="Disordered" evidence="2">
    <location>
        <begin position="1120"/>
        <end position="1139"/>
    </location>
</feature>
<dbReference type="Proteomes" id="UP001231189">
    <property type="component" value="Unassembled WGS sequence"/>
</dbReference>
<protein>
    <recommendedName>
        <fullName evidence="3">CCHC-type domain-containing protein</fullName>
    </recommendedName>
</protein>
<dbReference type="PANTHER" id="PTHR48258">
    <property type="entry name" value="DUF4218 DOMAIN-CONTAINING PROTEIN-RELATED"/>
    <property type="match status" value="1"/>
</dbReference>